<organism evidence="1 2">
    <name type="scientific">Candidatus Enterococcus courvalinii</name>
    <dbReference type="NCBI Taxonomy" id="2815329"/>
    <lineage>
        <taxon>Bacteria</taxon>
        <taxon>Bacillati</taxon>
        <taxon>Bacillota</taxon>
        <taxon>Bacilli</taxon>
        <taxon>Lactobacillales</taxon>
        <taxon>Enterococcaceae</taxon>
        <taxon>Enterococcus</taxon>
    </lineage>
</organism>
<gene>
    <name evidence="1" type="ORF">JZO71_04195</name>
</gene>
<dbReference type="RefSeq" id="WP_206898344.1">
    <property type="nucleotide sequence ID" value="NZ_JAFLWI010000005.1"/>
</dbReference>
<protein>
    <recommendedName>
        <fullName evidence="3">Phage protein</fullName>
    </recommendedName>
</protein>
<evidence type="ECO:0000313" key="2">
    <source>
        <dbReference type="Proteomes" id="UP000664832"/>
    </source>
</evidence>
<dbReference type="Proteomes" id="UP000664832">
    <property type="component" value="Unassembled WGS sequence"/>
</dbReference>
<keyword evidence="2" id="KW-1185">Reference proteome</keyword>
<reference evidence="1 2" key="1">
    <citation type="submission" date="2021-03" db="EMBL/GenBank/DDBJ databases">
        <title>Enterococcal diversity collection.</title>
        <authorList>
            <person name="Gilmore M.S."/>
            <person name="Schwartzman J."/>
            <person name="Van Tyne D."/>
            <person name="Martin M."/>
            <person name="Earl A.M."/>
            <person name="Manson A.L."/>
            <person name="Straub T."/>
            <person name="Salamzade R."/>
            <person name="Saavedra J."/>
            <person name="Lebreton F."/>
            <person name="Prichula J."/>
            <person name="Schaufler K."/>
            <person name="Gaca A."/>
            <person name="Sgardioli B."/>
            <person name="Wagenaar J."/>
            <person name="Strong T."/>
        </authorList>
    </citation>
    <scope>NUCLEOTIDE SEQUENCE [LARGE SCALE GENOMIC DNA]</scope>
    <source>
        <strain evidence="1 2">MSG2901</strain>
    </source>
</reference>
<proteinExistence type="predicted"/>
<evidence type="ECO:0000313" key="1">
    <source>
        <dbReference type="EMBL" id="MBO0481526.1"/>
    </source>
</evidence>
<comment type="caution">
    <text evidence="1">The sequence shown here is derived from an EMBL/GenBank/DDBJ whole genome shotgun (WGS) entry which is preliminary data.</text>
</comment>
<name>A0ABS3HYJ6_9ENTE</name>
<dbReference type="EMBL" id="JAFLWI010000005">
    <property type="protein sequence ID" value="MBO0481526.1"/>
    <property type="molecule type" value="Genomic_DNA"/>
</dbReference>
<accession>A0ABS3HYJ6</accession>
<sequence>MNLTKEKKTAIVRFAKLSEDSTKYAMPITEIEFETENGIRLIWRLPIKKSTNTLKKVKMLGIQFVVTCQIAPKTYLIEQVRVLG</sequence>
<evidence type="ECO:0008006" key="3">
    <source>
        <dbReference type="Google" id="ProtNLM"/>
    </source>
</evidence>